<reference evidence="3" key="1">
    <citation type="journal article" date="2019" name="Int. J. Syst. Evol. Microbiol.">
        <title>The Global Catalogue of Microorganisms (GCM) 10K type strain sequencing project: providing services to taxonomists for standard genome sequencing and annotation.</title>
        <authorList>
            <consortium name="The Broad Institute Genomics Platform"/>
            <consortium name="The Broad Institute Genome Sequencing Center for Infectious Disease"/>
            <person name="Wu L."/>
            <person name="Ma J."/>
        </authorList>
    </citation>
    <scope>NUCLEOTIDE SEQUENCE [LARGE SCALE GENOMIC DNA]</scope>
    <source>
        <strain evidence="3">CCUG 56608</strain>
    </source>
</reference>
<accession>A0ABW3NCL6</accession>
<keyword evidence="1" id="KW-1133">Transmembrane helix</keyword>
<evidence type="ECO:0008006" key="4">
    <source>
        <dbReference type="Google" id="ProtNLM"/>
    </source>
</evidence>
<dbReference type="EMBL" id="JBHTKK010000001">
    <property type="protein sequence ID" value="MFD1064401.1"/>
    <property type="molecule type" value="Genomic_DNA"/>
</dbReference>
<organism evidence="2 3">
    <name type="scientific">Oceanobacillus locisalsi</name>
    <dbReference type="NCBI Taxonomy" id="546107"/>
    <lineage>
        <taxon>Bacteria</taxon>
        <taxon>Bacillati</taxon>
        <taxon>Bacillota</taxon>
        <taxon>Bacilli</taxon>
        <taxon>Bacillales</taxon>
        <taxon>Bacillaceae</taxon>
        <taxon>Oceanobacillus</taxon>
    </lineage>
</organism>
<evidence type="ECO:0000313" key="3">
    <source>
        <dbReference type="Proteomes" id="UP001597041"/>
    </source>
</evidence>
<comment type="caution">
    <text evidence="2">The sequence shown here is derived from an EMBL/GenBank/DDBJ whole genome shotgun (WGS) entry which is preliminary data.</text>
</comment>
<dbReference type="RefSeq" id="WP_379589799.1">
    <property type="nucleotide sequence ID" value="NZ_JBHTKK010000001.1"/>
</dbReference>
<name>A0ABW3NCL6_9BACI</name>
<gene>
    <name evidence="2" type="ORF">ACFQ19_00045</name>
</gene>
<feature type="transmembrane region" description="Helical" evidence="1">
    <location>
        <begin position="56"/>
        <end position="75"/>
    </location>
</feature>
<keyword evidence="3" id="KW-1185">Reference proteome</keyword>
<sequence length="453" mass="53602">MRIKKMRMAIDFYKYLIFLNYRQSVELLINLTIFMISFISFLYNTLFTVAGEYNSGWLLFLIVLYSFFNIVWNLLEKWKEIQAFKGKNKDIIMKSKSILVKDDKAVQLSDIHAERRGEIQFENMELNRPRDNQQESVIYSKEINHYLWDRDFTIEKDTIKEKKIKQFIKKNREIITPFFQYKYYDSKKNNHFFFNESKLSMSSEINPKNDYINLCKSNYYHSYLTNEISTSTLQRVEDATIIYDASNFYPCEHKKLDKENDITYLQPMDKCEMSNHIGISTLAVTRDNNLVIRKQGINTQQNKNQYVPTGSGSADWSDIKNNSLHDTLIHAMNRELWEENGGKSLKVPMNKFGDTKVLGYFRWLRRGGKPEFAGITKLHVSMNQLTPDNSEFIDITNKADTDTFYLNSVDDVPEKIKQIQEMENLSIPLQMCLVFVLDYYEECREELEEFLGL</sequence>
<protein>
    <recommendedName>
        <fullName evidence="4">Nudix hydrolase domain-containing protein</fullName>
    </recommendedName>
</protein>
<evidence type="ECO:0000313" key="2">
    <source>
        <dbReference type="EMBL" id="MFD1064401.1"/>
    </source>
</evidence>
<feature type="transmembrane region" description="Helical" evidence="1">
    <location>
        <begin position="27"/>
        <end position="50"/>
    </location>
</feature>
<keyword evidence="1" id="KW-0812">Transmembrane</keyword>
<dbReference type="Proteomes" id="UP001597041">
    <property type="component" value="Unassembled WGS sequence"/>
</dbReference>
<keyword evidence="1" id="KW-0472">Membrane</keyword>
<proteinExistence type="predicted"/>
<evidence type="ECO:0000256" key="1">
    <source>
        <dbReference type="SAM" id="Phobius"/>
    </source>
</evidence>